<organism evidence="5 6">
    <name type="scientific">Xanthomonas albilineans (strain GPE PC73 / CFBP 7063)</name>
    <dbReference type="NCBI Taxonomy" id="380358"/>
    <lineage>
        <taxon>Bacteria</taxon>
        <taxon>Pseudomonadati</taxon>
        <taxon>Pseudomonadota</taxon>
        <taxon>Gammaproteobacteria</taxon>
        <taxon>Lysobacterales</taxon>
        <taxon>Lysobacteraceae</taxon>
        <taxon>Xanthomonas</taxon>
    </lineage>
</organism>
<dbReference type="SMR" id="D2UBN3"/>
<evidence type="ECO:0000256" key="1">
    <source>
        <dbReference type="ARBA" id="ARBA00005233"/>
    </source>
</evidence>
<dbReference type="PROSITE" id="PS00409">
    <property type="entry name" value="PROKAR_NTER_METHYL"/>
    <property type="match status" value="1"/>
</dbReference>
<keyword evidence="4" id="KW-0472">Membrane</keyword>
<dbReference type="NCBIfam" id="TIGR02532">
    <property type="entry name" value="IV_pilin_GFxxxE"/>
    <property type="match status" value="1"/>
</dbReference>
<evidence type="ECO:0000313" key="5">
    <source>
        <dbReference type="EMBL" id="CBA15184.1"/>
    </source>
</evidence>
<protein>
    <submittedName>
        <fullName evidence="5">Probable fimbrial protein (Pilin)</fullName>
    </submittedName>
</protein>
<dbReference type="InterPro" id="IPR001082">
    <property type="entry name" value="Pilin"/>
</dbReference>
<dbReference type="PATRIC" id="fig|29447.3.peg.661"/>
<evidence type="ECO:0000313" key="6">
    <source>
        <dbReference type="Proteomes" id="UP000001890"/>
    </source>
</evidence>
<keyword evidence="6" id="KW-1185">Reference proteome</keyword>
<dbReference type="PANTHER" id="PTHR30093">
    <property type="entry name" value="GENERAL SECRETION PATHWAY PROTEIN G"/>
    <property type="match status" value="1"/>
</dbReference>
<dbReference type="STRING" id="380358.XALC_0666"/>
<keyword evidence="4" id="KW-0812">Transmembrane</keyword>
<evidence type="ECO:0000256" key="3">
    <source>
        <dbReference type="RuleBase" id="RU000389"/>
    </source>
</evidence>
<dbReference type="Proteomes" id="UP000001890">
    <property type="component" value="Chromosome"/>
</dbReference>
<dbReference type="InterPro" id="IPR045584">
    <property type="entry name" value="Pilin-like"/>
</dbReference>
<dbReference type="Gene3D" id="3.30.700.10">
    <property type="entry name" value="Glycoprotein, Type 4 Pilin"/>
    <property type="match status" value="1"/>
</dbReference>
<dbReference type="eggNOG" id="COG4969">
    <property type="taxonomic scope" value="Bacteria"/>
</dbReference>
<keyword evidence="3" id="KW-0281">Fimbrium</keyword>
<name>D2UBN3_XANAP</name>
<proteinExistence type="inferred from homology"/>
<reference evidence="5 6" key="1">
    <citation type="journal article" date="2009" name="BMC Genomics">
        <title>The complete genome sequence of Xanthomonas albilineans provides new insights into the reductive genome evolution of the xylem-limited Xanthomonadaceae.</title>
        <authorList>
            <person name="Pieretti I."/>
            <person name="Royer M."/>
            <person name="Barbe V."/>
            <person name="Carrere S."/>
            <person name="Koebnik R."/>
            <person name="Cociancich S."/>
            <person name="Couloux A."/>
            <person name="Darrasse A."/>
            <person name="Gouzy J."/>
            <person name="Jacques M.A."/>
            <person name="Lauber E."/>
            <person name="Manceau C."/>
            <person name="Mangenot S."/>
            <person name="Poussier S."/>
            <person name="Segurens B."/>
            <person name="Szurek B."/>
            <person name="Verdier V."/>
            <person name="Arlat M."/>
            <person name="Rott P."/>
        </authorList>
    </citation>
    <scope>NUCLEOTIDE SEQUENCE [LARGE SCALE GENOMIC DNA]</scope>
    <source>
        <strain evidence="6">GPE PC73 / CFBP 7063</strain>
    </source>
</reference>
<dbReference type="EMBL" id="FP565176">
    <property type="protein sequence ID" value="CBA15184.1"/>
    <property type="molecule type" value="Genomic_DNA"/>
</dbReference>
<dbReference type="PANTHER" id="PTHR30093:SF34">
    <property type="entry name" value="PREPILIN PEPTIDASE-DEPENDENT PROTEIN D"/>
    <property type="match status" value="1"/>
</dbReference>
<gene>
    <name evidence="5" type="primary">pilA</name>
    <name evidence="5" type="ordered locus">XALc_0666</name>
</gene>
<keyword evidence="2" id="KW-0488">Methylation</keyword>
<dbReference type="GO" id="GO:0044096">
    <property type="term" value="C:type IV pilus"/>
    <property type="evidence" value="ECO:0007669"/>
    <property type="project" value="TreeGrafter"/>
</dbReference>
<dbReference type="AlphaFoldDB" id="D2UBN3"/>
<dbReference type="GeneID" id="57875980"/>
<dbReference type="KEGG" id="xal:XALC_0666"/>
<accession>D2UBN3</accession>
<dbReference type="GO" id="GO:0043107">
    <property type="term" value="P:type IV pilus-dependent motility"/>
    <property type="evidence" value="ECO:0007669"/>
    <property type="project" value="TreeGrafter"/>
</dbReference>
<dbReference type="RefSeq" id="WP_012915194.1">
    <property type="nucleotide sequence ID" value="NC_013722.1"/>
</dbReference>
<evidence type="ECO:0000256" key="2">
    <source>
        <dbReference type="ARBA" id="ARBA00022481"/>
    </source>
</evidence>
<dbReference type="SUPFAM" id="SSF54523">
    <property type="entry name" value="Pili subunits"/>
    <property type="match status" value="1"/>
</dbReference>
<dbReference type="GO" id="GO:0007155">
    <property type="term" value="P:cell adhesion"/>
    <property type="evidence" value="ECO:0007669"/>
    <property type="project" value="InterPro"/>
</dbReference>
<evidence type="ECO:0000256" key="4">
    <source>
        <dbReference type="SAM" id="Phobius"/>
    </source>
</evidence>
<dbReference type="InterPro" id="IPR012902">
    <property type="entry name" value="N_methyl_site"/>
</dbReference>
<dbReference type="Pfam" id="PF00114">
    <property type="entry name" value="Pilin"/>
    <property type="match status" value="1"/>
</dbReference>
<dbReference type="Pfam" id="PF07963">
    <property type="entry name" value="N_methyl"/>
    <property type="match status" value="1"/>
</dbReference>
<sequence length="145" mass="15114">MKKQQGFTLIELMIVVAIIAILAAIAIPQYQNYLARAQFSEALTLTDGLKTQVAEYYANQGACPANGANGFEANTGYAGNYTAKIDLGGTAPACTITATFNAAGVNANLQNKTVKLTANNVGGALNWVCTTTALQKYVPNTCTGA</sequence>
<keyword evidence="4" id="KW-1133">Transmembrane helix</keyword>
<feature type="transmembrane region" description="Helical" evidence="4">
    <location>
        <begin position="7"/>
        <end position="27"/>
    </location>
</feature>
<dbReference type="OrthoDB" id="5767514at2"/>
<comment type="similarity">
    <text evidence="1 3">Belongs to the N-Me-Phe pilin family.</text>
</comment>